<reference evidence="2 4" key="2">
    <citation type="submission" date="2018-06" db="EMBL/GenBank/DDBJ databases">
        <authorList>
            <consortium name="Pathogen Informatics"/>
            <person name="Doyle S."/>
        </authorList>
    </citation>
    <scope>NUCLEOTIDE SEQUENCE [LARGE SCALE GENOMIC DNA]</scope>
    <source>
        <strain evidence="2 4">NCTC12388</strain>
    </source>
</reference>
<dbReference type="STRING" id="45066.Lgra_0546"/>
<evidence type="ECO:0000313" key="4">
    <source>
        <dbReference type="Proteomes" id="UP000254476"/>
    </source>
</evidence>
<gene>
    <name evidence="1" type="ORF">Lgra_0546</name>
    <name evidence="2" type="ORF">NCTC12388_00464</name>
</gene>
<keyword evidence="3" id="KW-1185">Reference proteome</keyword>
<dbReference type="Proteomes" id="UP000054691">
    <property type="component" value="Unassembled WGS sequence"/>
</dbReference>
<name>A0A378J2J0_9GAMM</name>
<proteinExistence type="predicted"/>
<sequence length="51" mass="6055">MKISRVFVQENQAKAELIEFSWRGIDLIEHSRIPVENIPLIKSKSQFWIKT</sequence>
<organism evidence="2 4">
    <name type="scientific">Legionella gratiana</name>
    <dbReference type="NCBI Taxonomy" id="45066"/>
    <lineage>
        <taxon>Bacteria</taxon>
        <taxon>Pseudomonadati</taxon>
        <taxon>Pseudomonadota</taxon>
        <taxon>Gammaproteobacteria</taxon>
        <taxon>Legionellales</taxon>
        <taxon>Legionellaceae</taxon>
        <taxon>Legionella</taxon>
    </lineage>
</organism>
<dbReference type="EMBL" id="UGOB01000001">
    <property type="protein sequence ID" value="STX41963.1"/>
    <property type="molecule type" value="Genomic_DNA"/>
</dbReference>
<protein>
    <submittedName>
        <fullName evidence="2">Uncharacterized protein</fullName>
    </submittedName>
</protein>
<dbReference type="Proteomes" id="UP000254476">
    <property type="component" value="Unassembled WGS sequence"/>
</dbReference>
<reference evidence="1 3" key="1">
    <citation type="submission" date="2015-11" db="EMBL/GenBank/DDBJ databases">
        <title>Genomic analysis of 38 Legionella species identifies large and diverse effector repertoires.</title>
        <authorList>
            <person name="Burstein D."/>
            <person name="Amaro F."/>
            <person name="Zusman T."/>
            <person name="Lifshitz Z."/>
            <person name="Cohen O."/>
            <person name="Gilbert J.A."/>
            <person name="Pupko T."/>
            <person name="Shuman H.A."/>
            <person name="Segal G."/>
        </authorList>
    </citation>
    <scope>NUCLEOTIDE SEQUENCE [LARGE SCALE GENOMIC DNA]</scope>
    <source>
        <strain evidence="1 3">Lyon 8420412</strain>
    </source>
</reference>
<accession>A0A378J2J0</accession>
<evidence type="ECO:0000313" key="3">
    <source>
        <dbReference type="Proteomes" id="UP000054691"/>
    </source>
</evidence>
<evidence type="ECO:0000313" key="2">
    <source>
        <dbReference type="EMBL" id="STX41963.1"/>
    </source>
</evidence>
<dbReference type="AlphaFoldDB" id="A0A378J2J0"/>
<dbReference type="RefSeq" id="WP_157068247.1">
    <property type="nucleotide sequence ID" value="NZ_CAAAHW010000008.1"/>
</dbReference>
<dbReference type="EMBL" id="LNYE01000006">
    <property type="protein sequence ID" value="KTD14515.1"/>
    <property type="molecule type" value="Genomic_DNA"/>
</dbReference>
<evidence type="ECO:0000313" key="1">
    <source>
        <dbReference type="EMBL" id="KTD14515.1"/>
    </source>
</evidence>